<feature type="transmembrane region" description="Helical" evidence="14">
    <location>
        <begin position="6"/>
        <end position="28"/>
    </location>
</feature>
<feature type="binding site" description="axial binding residue" evidence="13">
    <location>
        <position position="66"/>
    </location>
    <ligand>
        <name>heme b</name>
        <dbReference type="ChEBI" id="CHEBI:60344"/>
        <label>2</label>
    </ligand>
    <ligandPart>
        <name>Fe</name>
        <dbReference type="ChEBI" id="CHEBI:18248"/>
    </ligandPart>
</feature>
<dbReference type="GO" id="GO:0009055">
    <property type="term" value="F:electron transfer activity"/>
    <property type="evidence" value="ECO:0007669"/>
    <property type="project" value="TreeGrafter"/>
</dbReference>
<evidence type="ECO:0000256" key="9">
    <source>
        <dbReference type="ARBA" id="ARBA00023002"/>
    </source>
</evidence>
<evidence type="ECO:0000256" key="7">
    <source>
        <dbReference type="ARBA" id="ARBA00022982"/>
    </source>
</evidence>
<accession>A0A919XR62</accession>
<name>A0A919XR62_9BACL</name>
<protein>
    <submittedName>
        <fullName evidence="16">Nitrate reductase subunit gamma</fullName>
    </submittedName>
</protein>
<dbReference type="InterPro" id="IPR036197">
    <property type="entry name" value="NarG-like_sf"/>
</dbReference>
<dbReference type="RefSeq" id="WP_212939748.1">
    <property type="nucleotide sequence ID" value="NZ_BORR01000007.1"/>
</dbReference>
<comment type="caution">
    <text evidence="16">The sequence shown here is derived from an EMBL/GenBank/DDBJ whole genome shotgun (WGS) entry which is preliminary data.</text>
</comment>
<keyword evidence="5 14" id="KW-0812">Transmembrane</keyword>
<feature type="transmembrane region" description="Helical" evidence="14">
    <location>
        <begin position="183"/>
        <end position="202"/>
    </location>
</feature>
<evidence type="ECO:0000313" key="16">
    <source>
        <dbReference type="EMBL" id="GIO37489.1"/>
    </source>
</evidence>
<keyword evidence="6" id="KW-0479">Metal-binding</keyword>
<evidence type="ECO:0000256" key="12">
    <source>
        <dbReference type="ARBA" id="ARBA00023136"/>
    </source>
</evidence>
<feature type="domain" description="NarG-like" evidence="15">
    <location>
        <begin position="6"/>
        <end position="225"/>
    </location>
</feature>
<evidence type="ECO:0000256" key="11">
    <source>
        <dbReference type="ARBA" id="ARBA00023063"/>
    </source>
</evidence>
<dbReference type="GO" id="GO:0008940">
    <property type="term" value="F:nitrate reductase activity"/>
    <property type="evidence" value="ECO:0007669"/>
    <property type="project" value="InterPro"/>
</dbReference>
<evidence type="ECO:0000256" key="10">
    <source>
        <dbReference type="ARBA" id="ARBA00023004"/>
    </source>
</evidence>
<dbReference type="Gene3D" id="1.20.950.20">
    <property type="entry name" value="Transmembrane di-heme cytochromes, Chain C"/>
    <property type="match status" value="1"/>
</dbReference>
<feature type="transmembrane region" description="Helical" evidence="14">
    <location>
        <begin position="48"/>
        <end position="72"/>
    </location>
</feature>
<dbReference type="AlphaFoldDB" id="A0A919XR62"/>
<dbReference type="GO" id="GO:0020037">
    <property type="term" value="F:heme binding"/>
    <property type="evidence" value="ECO:0007669"/>
    <property type="project" value="TreeGrafter"/>
</dbReference>
<dbReference type="InterPro" id="IPR051936">
    <property type="entry name" value="Heme-iron_electron_transfer"/>
</dbReference>
<evidence type="ECO:0000313" key="17">
    <source>
        <dbReference type="Proteomes" id="UP000681162"/>
    </source>
</evidence>
<feature type="binding site" description="axial binding residue" evidence="13">
    <location>
        <position position="206"/>
    </location>
    <ligand>
        <name>heme b</name>
        <dbReference type="ChEBI" id="CHEBI:60344"/>
        <label>1</label>
    </ligand>
    <ligandPart>
        <name>Fe</name>
        <dbReference type="ChEBI" id="CHEBI:18248"/>
    </ligandPart>
</feature>
<keyword evidence="12 14" id="KW-0472">Membrane</keyword>
<dbReference type="Proteomes" id="UP000681162">
    <property type="component" value="Unassembled WGS sequence"/>
</dbReference>
<evidence type="ECO:0000256" key="6">
    <source>
        <dbReference type="ARBA" id="ARBA00022723"/>
    </source>
</evidence>
<dbReference type="PANTHER" id="PTHR30598:SF3">
    <property type="entry name" value="RESPIRATORY NITRATE REDUCTASE 1 GAMMA CHAIN"/>
    <property type="match status" value="1"/>
</dbReference>
<comment type="subcellular location">
    <subcellularLocation>
        <location evidence="1">Cell membrane</location>
        <topology evidence="1">Multi-pass membrane protein</topology>
    </subcellularLocation>
</comment>
<evidence type="ECO:0000256" key="13">
    <source>
        <dbReference type="PIRSR" id="PIRSR603816-1"/>
    </source>
</evidence>
<keyword evidence="2" id="KW-0813">Transport</keyword>
<evidence type="ECO:0000259" key="15">
    <source>
        <dbReference type="Pfam" id="PF02665"/>
    </source>
</evidence>
<sequence length="226" mass="25851">MTWGSQFIWVIYPYLILVIFLVGLYYRYQTDQFGWTAKSSEILEKKQLRVGSILFHIGIMLVLVGHIGGILIPKAWVSALGVNDHMYHLLAMSIGSAAGLMTLVGCIILVFRRLTNARVRRTSSFGDMLSIILLTLIVMAGMSATLFNMRGSAEFDYRETIGPWMRGVLVFRPDHTLMKEVPVIFKIHVILGLSLFAVFPFTRLVHMLSMPITYLKRSYVLYRKRR</sequence>
<keyword evidence="17" id="KW-1185">Reference proteome</keyword>
<dbReference type="Pfam" id="PF02665">
    <property type="entry name" value="Nitrate_red_gam"/>
    <property type="match status" value="1"/>
</dbReference>
<dbReference type="GO" id="GO:0046872">
    <property type="term" value="F:metal ion binding"/>
    <property type="evidence" value="ECO:0007669"/>
    <property type="project" value="UniProtKB-KW"/>
</dbReference>
<evidence type="ECO:0000256" key="14">
    <source>
        <dbReference type="SAM" id="Phobius"/>
    </source>
</evidence>
<proteinExistence type="predicted"/>
<reference evidence="16 17" key="1">
    <citation type="submission" date="2021-03" db="EMBL/GenBank/DDBJ databases">
        <title>Antimicrobial resistance genes in bacteria isolated from Japanese honey, and their potential for conferring macrolide and lincosamide resistance in the American foulbrood pathogen Paenibacillus larvae.</title>
        <authorList>
            <person name="Okamoto M."/>
            <person name="Kumagai M."/>
            <person name="Kanamori H."/>
            <person name="Takamatsu D."/>
        </authorList>
    </citation>
    <scope>NUCLEOTIDE SEQUENCE [LARGE SCALE GENOMIC DNA]</scope>
    <source>
        <strain evidence="16 17">J41TS12</strain>
    </source>
</reference>
<evidence type="ECO:0000256" key="2">
    <source>
        <dbReference type="ARBA" id="ARBA00022448"/>
    </source>
</evidence>
<keyword evidence="9" id="KW-0560">Oxidoreductase</keyword>
<keyword evidence="4 13" id="KW-0349">Heme</keyword>
<dbReference type="GO" id="GO:0042128">
    <property type="term" value="P:nitrate assimilation"/>
    <property type="evidence" value="ECO:0007669"/>
    <property type="project" value="UniProtKB-KW"/>
</dbReference>
<dbReference type="GO" id="GO:0009325">
    <property type="term" value="C:nitrate reductase complex"/>
    <property type="evidence" value="ECO:0007669"/>
    <property type="project" value="InterPro"/>
</dbReference>
<dbReference type="GO" id="GO:0019645">
    <property type="term" value="P:anaerobic electron transport chain"/>
    <property type="evidence" value="ECO:0007669"/>
    <property type="project" value="TreeGrafter"/>
</dbReference>
<dbReference type="GO" id="GO:0005886">
    <property type="term" value="C:plasma membrane"/>
    <property type="evidence" value="ECO:0007669"/>
    <property type="project" value="UniProtKB-SubCell"/>
</dbReference>
<evidence type="ECO:0000256" key="4">
    <source>
        <dbReference type="ARBA" id="ARBA00022617"/>
    </source>
</evidence>
<dbReference type="SUPFAM" id="SSF103501">
    <property type="entry name" value="Respiratory nitrate reductase 1 gamma chain"/>
    <property type="match status" value="1"/>
</dbReference>
<dbReference type="NCBIfam" id="TIGR00351">
    <property type="entry name" value="narI"/>
    <property type="match status" value="1"/>
</dbReference>
<dbReference type="FunFam" id="1.20.950.20:FF:000001">
    <property type="entry name" value="Respiratory nitrate reductase subunit gamma"/>
    <property type="match status" value="1"/>
</dbReference>
<gene>
    <name evidence="16" type="primary">narI</name>
    <name evidence="16" type="ORF">J41TS12_23500</name>
</gene>
<keyword evidence="3" id="KW-1003">Cell membrane</keyword>
<dbReference type="EMBL" id="BORR01000007">
    <property type="protein sequence ID" value="GIO37489.1"/>
    <property type="molecule type" value="Genomic_DNA"/>
</dbReference>
<evidence type="ECO:0000256" key="8">
    <source>
        <dbReference type="ARBA" id="ARBA00022989"/>
    </source>
</evidence>
<evidence type="ECO:0000256" key="3">
    <source>
        <dbReference type="ARBA" id="ARBA00022475"/>
    </source>
</evidence>
<feature type="binding site" description="axial binding residue" evidence="13">
    <location>
        <position position="188"/>
    </location>
    <ligand>
        <name>heme b</name>
        <dbReference type="ChEBI" id="CHEBI:60344"/>
        <label>1</label>
    </ligand>
    <ligandPart>
        <name>Fe</name>
        <dbReference type="ChEBI" id="CHEBI:18248"/>
    </ligandPart>
</feature>
<keyword evidence="8 14" id="KW-1133">Transmembrane helix</keyword>
<keyword evidence="7" id="KW-0249">Electron transport</keyword>
<evidence type="ECO:0000256" key="1">
    <source>
        <dbReference type="ARBA" id="ARBA00004651"/>
    </source>
</evidence>
<dbReference type="PANTHER" id="PTHR30598">
    <property type="entry name" value="NITRATE REDUCTASE PRIVATE CHAPERONE, REDOX ENZYME MATURATION PROTEIN REMP FAMILY"/>
    <property type="match status" value="1"/>
</dbReference>
<feature type="transmembrane region" description="Helical" evidence="14">
    <location>
        <begin position="131"/>
        <end position="149"/>
    </location>
</feature>
<keyword evidence="10 13" id="KW-0408">Iron</keyword>
<feature type="transmembrane region" description="Helical" evidence="14">
    <location>
        <begin position="87"/>
        <end position="111"/>
    </location>
</feature>
<keyword evidence="11" id="KW-0534">Nitrate assimilation</keyword>
<evidence type="ECO:0000256" key="5">
    <source>
        <dbReference type="ARBA" id="ARBA00022692"/>
    </source>
</evidence>
<dbReference type="InterPro" id="IPR003816">
    <property type="entry name" value="Nitrate_red_gam"/>
</dbReference>
<dbReference type="InterPro" id="IPR023234">
    <property type="entry name" value="NarG-like_domain"/>
</dbReference>
<organism evidence="16 17">
    <name type="scientific">Paenibacillus antibioticophila</name>
    <dbReference type="NCBI Taxonomy" id="1274374"/>
    <lineage>
        <taxon>Bacteria</taxon>
        <taxon>Bacillati</taxon>
        <taxon>Bacillota</taxon>
        <taxon>Bacilli</taxon>
        <taxon>Bacillales</taxon>
        <taxon>Paenibacillaceae</taxon>
        <taxon>Paenibacillus</taxon>
    </lineage>
</organism>
<feature type="binding site" description="axial binding residue" evidence="13">
    <location>
        <position position="56"/>
    </location>
    <ligand>
        <name>heme b</name>
        <dbReference type="ChEBI" id="CHEBI:60344"/>
        <label>1</label>
    </ligand>
    <ligandPart>
        <name>Fe</name>
        <dbReference type="ChEBI" id="CHEBI:18248"/>
    </ligandPart>
</feature>